<gene>
    <name evidence="6" type="ORF">ACFPCZ_02650</name>
</gene>
<protein>
    <submittedName>
        <fullName evidence="6">TetR/AcrR family transcriptional regulator</fullName>
    </submittedName>
</protein>
<dbReference type="PANTHER" id="PTHR30055">
    <property type="entry name" value="HTH-TYPE TRANSCRIPTIONAL REGULATOR RUTR"/>
    <property type="match status" value="1"/>
</dbReference>
<comment type="caution">
    <text evidence="6">The sequence shown here is derived from an EMBL/GenBank/DDBJ whole genome shotgun (WGS) entry which is preliminary data.</text>
</comment>
<evidence type="ECO:0000313" key="7">
    <source>
        <dbReference type="Proteomes" id="UP001595858"/>
    </source>
</evidence>
<accession>A0ABV9SED5</accession>
<reference evidence="7" key="1">
    <citation type="journal article" date="2019" name="Int. J. Syst. Evol. Microbiol.">
        <title>The Global Catalogue of Microorganisms (GCM) 10K type strain sequencing project: providing services to taxonomists for standard genome sequencing and annotation.</title>
        <authorList>
            <consortium name="The Broad Institute Genomics Platform"/>
            <consortium name="The Broad Institute Genome Sequencing Center for Infectious Disease"/>
            <person name="Wu L."/>
            <person name="Ma J."/>
        </authorList>
    </citation>
    <scope>NUCLEOTIDE SEQUENCE [LARGE SCALE GENOMIC DNA]</scope>
    <source>
        <strain evidence="7">CGMCC 4.7304</strain>
    </source>
</reference>
<feature type="domain" description="HTH tetR-type" evidence="5">
    <location>
        <begin position="31"/>
        <end position="91"/>
    </location>
</feature>
<proteinExistence type="predicted"/>
<dbReference type="InterPro" id="IPR050109">
    <property type="entry name" value="HTH-type_TetR-like_transc_reg"/>
</dbReference>
<dbReference type="RefSeq" id="WP_344141950.1">
    <property type="nucleotide sequence ID" value="NZ_BAAAQI010000003.1"/>
</dbReference>
<dbReference type="SUPFAM" id="SSF46689">
    <property type="entry name" value="Homeodomain-like"/>
    <property type="match status" value="1"/>
</dbReference>
<dbReference type="EMBL" id="JBHSIY010000003">
    <property type="protein sequence ID" value="MFC4865521.1"/>
    <property type="molecule type" value="Genomic_DNA"/>
</dbReference>
<evidence type="ECO:0000313" key="6">
    <source>
        <dbReference type="EMBL" id="MFC4865521.1"/>
    </source>
</evidence>
<evidence type="ECO:0000259" key="5">
    <source>
        <dbReference type="PROSITE" id="PS50977"/>
    </source>
</evidence>
<dbReference type="Gene3D" id="1.10.10.60">
    <property type="entry name" value="Homeodomain-like"/>
    <property type="match status" value="1"/>
</dbReference>
<organism evidence="6 7">
    <name type="scientific">Streptomonospora arabica</name>
    <dbReference type="NCBI Taxonomy" id="412417"/>
    <lineage>
        <taxon>Bacteria</taxon>
        <taxon>Bacillati</taxon>
        <taxon>Actinomycetota</taxon>
        <taxon>Actinomycetes</taxon>
        <taxon>Streptosporangiales</taxon>
        <taxon>Nocardiopsidaceae</taxon>
        <taxon>Streptomonospora</taxon>
    </lineage>
</organism>
<evidence type="ECO:0000256" key="2">
    <source>
        <dbReference type="ARBA" id="ARBA00023125"/>
    </source>
</evidence>
<evidence type="ECO:0000256" key="4">
    <source>
        <dbReference type="PROSITE-ProRule" id="PRU00335"/>
    </source>
</evidence>
<dbReference type="PROSITE" id="PS50977">
    <property type="entry name" value="HTH_TETR_2"/>
    <property type="match status" value="1"/>
</dbReference>
<evidence type="ECO:0000256" key="3">
    <source>
        <dbReference type="ARBA" id="ARBA00023163"/>
    </source>
</evidence>
<keyword evidence="3" id="KW-0804">Transcription</keyword>
<keyword evidence="1" id="KW-0805">Transcription regulation</keyword>
<dbReference type="InterPro" id="IPR036271">
    <property type="entry name" value="Tet_transcr_reg_TetR-rel_C_sf"/>
</dbReference>
<sequence length="261" mass="28374">MTRDPDPSLRLLWRHAAPGREPQRRRGPKQRLSVDEVVDAAIGLADAEGLDAVTMRGLAGRLGLAPMTLYTYVPSRQDLIVLMVDQALGRTALPELPDDARLRLELVARVQHDDCRAHPWLLDVTGVRAWLGPHAADRYEWQLAAVDGLGLGDIEMDQTVALLVGFAGSIAHAEHRVRRAEQESGVSDREWWDANAPALGELMAGRSYPLAGRVGQAVGEAYQAAGSPERELEFGLARIIDGVLAHASRASADQSPPAPER</sequence>
<dbReference type="Pfam" id="PF00440">
    <property type="entry name" value="TetR_N"/>
    <property type="match status" value="1"/>
</dbReference>
<dbReference type="InterPro" id="IPR009057">
    <property type="entry name" value="Homeodomain-like_sf"/>
</dbReference>
<name>A0ABV9SED5_9ACTN</name>
<dbReference type="PANTHER" id="PTHR30055:SF151">
    <property type="entry name" value="TRANSCRIPTIONAL REGULATORY PROTEIN"/>
    <property type="match status" value="1"/>
</dbReference>
<dbReference type="Pfam" id="PF02909">
    <property type="entry name" value="TetR_C_1"/>
    <property type="match status" value="1"/>
</dbReference>
<feature type="DNA-binding region" description="H-T-H motif" evidence="4">
    <location>
        <begin position="54"/>
        <end position="73"/>
    </location>
</feature>
<keyword evidence="7" id="KW-1185">Reference proteome</keyword>
<dbReference type="SUPFAM" id="SSF48498">
    <property type="entry name" value="Tetracyclin repressor-like, C-terminal domain"/>
    <property type="match status" value="1"/>
</dbReference>
<dbReference type="Gene3D" id="1.10.357.10">
    <property type="entry name" value="Tetracycline Repressor, domain 2"/>
    <property type="match status" value="1"/>
</dbReference>
<keyword evidence="2 4" id="KW-0238">DNA-binding</keyword>
<dbReference type="InterPro" id="IPR004111">
    <property type="entry name" value="Repressor_TetR_C"/>
</dbReference>
<evidence type="ECO:0000256" key="1">
    <source>
        <dbReference type="ARBA" id="ARBA00023015"/>
    </source>
</evidence>
<dbReference type="InterPro" id="IPR001647">
    <property type="entry name" value="HTH_TetR"/>
</dbReference>
<dbReference type="Proteomes" id="UP001595858">
    <property type="component" value="Unassembled WGS sequence"/>
</dbReference>